<dbReference type="Pfam" id="PF12900">
    <property type="entry name" value="Pyridox_ox_2"/>
    <property type="match status" value="1"/>
</dbReference>
<gene>
    <name evidence="1" type="ORF">CGZ92_02960</name>
</gene>
<dbReference type="InterPro" id="IPR012349">
    <property type="entry name" value="Split_barrel_FMN-bd"/>
</dbReference>
<evidence type="ECO:0000313" key="2">
    <source>
        <dbReference type="Proteomes" id="UP000216533"/>
    </source>
</evidence>
<evidence type="ECO:0008006" key="3">
    <source>
        <dbReference type="Google" id="ProtNLM"/>
    </source>
</evidence>
<dbReference type="SUPFAM" id="SSF50475">
    <property type="entry name" value="FMN-binding split barrel"/>
    <property type="match status" value="1"/>
</dbReference>
<dbReference type="InterPro" id="IPR024747">
    <property type="entry name" value="Pyridox_Oxase-rel"/>
</dbReference>
<organism evidence="1 2">
    <name type="scientific">Parenemella sanctibonifatiensis</name>
    <dbReference type="NCBI Taxonomy" id="2016505"/>
    <lineage>
        <taxon>Bacteria</taxon>
        <taxon>Bacillati</taxon>
        <taxon>Actinomycetota</taxon>
        <taxon>Actinomycetes</taxon>
        <taxon>Propionibacteriales</taxon>
        <taxon>Propionibacteriaceae</taxon>
        <taxon>Parenemella</taxon>
    </lineage>
</organism>
<evidence type="ECO:0000313" key="1">
    <source>
        <dbReference type="EMBL" id="OYN89293.1"/>
    </source>
</evidence>
<reference evidence="1 2" key="1">
    <citation type="submission" date="2017-07" db="EMBL/GenBank/DDBJ databases">
        <title>Draft whole genome sequences of clinical Proprionibacteriaceae strains.</title>
        <authorList>
            <person name="Bernier A.-M."/>
            <person name="Bernard K."/>
            <person name="Domingo M.-C."/>
        </authorList>
    </citation>
    <scope>NUCLEOTIDE SEQUENCE [LARGE SCALE GENOMIC DNA]</scope>
    <source>
        <strain evidence="1 2">NML 160184</strain>
    </source>
</reference>
<dbReference type="RefSeq" id="WP_094449910.1">
    <property type="nucleotide sequence ID" value="NZ_NMVI01000009.1"/>
</dbReference>
<dbReference type="EMBL" id="NMVI01000009">
    <property type="protein sequence ID" value="OYN89293.1"/>
    <property type="molecule type" value="Genomic_DNA"/>
</dbReference>
<dbReference type="Proteomes" id="UP000216533">
    <property type="component" value="Unassembled WGS sequence"/>
</dbReference>
<dbReference type="AlphaFoldDB" id="A0A255EME3"/>
<protein>
    <recommendedName>
        <fullName evidence="3">Pyridoxamine 5'-phosphate oxidase family protein</fullName>
    </recommendedName>
</protein>
<comment type="caution">
    <text evidence="1">The sequence shown here is derived from an EMBL/GenBank/DDBJ whole genome shotgun (WGS) entry which is preliminary data.</text>
</comment>
<proteinExistence type="predicted"/>
<dbReference type="Gene3D" id="2.30.110.10">
    <property type="entry name" value="Electron Transport, Fmn-binding Protein, Chain A"/>
    <property type="match status" value="1"/>
</dbReference>
<sequence length="142" mass="15264">MSQTSTRAEESGRFEQLPADECWLLLEQSAVARLAYVLAGRLELLPVTFRTYEGDGVRGLVFRTAASTRLAGLVEPTDAVVELDELDPDTATGWSVVARVRTGPAPDGVELPQPWAPGQRDVCIGLQVTSISGRIVSAPQQS</sequence>
<accession>A0A255EME3</accession>
<name>A0A255EME3_9ACTN</name>